<dbReference type="RefSeq" id="WP_002809078.1">
    <property type="nucleotide sequence ID" value="NC_007484.1"/>
</dbReference>
<keyword evidence="3" id="KW-1185">Reference proteome</keyword>
<dbReference type="Proteomes" id="UP000006838">
    <property type="component" value="Chromosome"/>
</dbReference>
<protein>
    <submittedName>
        <fullName evidence="2">Polysaccharide deacetylase</fullName>
    </submittedName>
</protein>
<dbReference type="CDD" id="cd10941">
    <property type="entry name" value="CE4_PuuE_HpPgdA_like_2"/>
    <property type="match status" value="1"/>
</dbReference>
<dbReference type="Gene3D" id="3.20.20.370">
    <property type="entry name" value="Glycoside hydrolase/deacetylase"/>
    <property type="match status" value="1"/>
</dbReference>
<sequence length="283" mass="33034">MKQPEPITNAMTVDVEDYFQVSAFENIIARGGWDKLPCRVEQNTDRILQLFADREISATFFMLGWVAERYPTLIQRIVEAGHELASHGFSHIRVTQQNRDDFREDVSRTRKLLEDLSGTAVRGYRAASYSIGRSNLWAHEVLAETGYLYSSSIYPIHHDLYGMPEAPRFAFYPPAAPSLLEIPVSTVELSGHKFPCGGGGYFRLFPYGLFRWAVRRVNQLDGQPCIFYFHPWEIDPEQPRQRGISMKTRVRHYLNLQHMEQRLLWLIGDFRWDRMDRVFLQQD</sequence>
<dbReference type="Pfam" id="PF11959">
    <property type="entry name" value="DUF3473"/>
    <property type="match status" value="1"/>
</dbReference>
<dbReference type="InterPro" id="IPR014344">
    <property type="entry name" value="XrtA_polysacc_deacetyl"/>
</dbReference>
<evidence type="ECO:0000259" key="1">
    <source>
        <dbReference type="PROSITE" id="PS51677"/>
    </source>
</evidence>
<dbReference type="GO" id="GO:0005975">
    <property type="term" value="P:carbohydrate metabolic process"/>
    <property type="evidence" value="ECO:0007669"/>
    <property type="project" value="InterPro"/>
</dbReference>
<dbReference type="InterPro" id="IPR045235">
    <property type="entry name" value="PuuE_HpPgdA-like"/>
</dbReference>
<gene>
    <name evidence="2" type="ordered locus">Noc_1981</name>
</gene>
<evidence type="ECO:0000313" key="2">
    <source>
        <dbReference type="EMBL" id="ABA58443.1"/>
    </source>
</evidence>
<organism evidence="2 3">
    <name type="scientific">Nitrosococcus oceani (strain ATCC 19707 / BCRC 17464 / JCM 30415 / NCIMB 11848 / C-107)</name>
    <dbReference type="NCBI Taxonomy" id="323261"/>
    <lineage>
        <taxon>Bacteria</taxon>
        <taxon>Pseudomonadati</taxon>
        <taxon>Pseudomonadota</taxon>
        <taxon>Gammaproteobacteria</taxon>
        <taxon>Chromatiales</taxon>
        <taxon>Chromatiaceae</taxon>
        <taxon>Nitrosococcus</taxon>
    </lineage>
</organism>
<dbReference type="NCBIfam" id="TIGR03006">
    <property type="entry name" value="pepcterm_polyde"/>
    <property type="match status" value="1"/>
</dbReference>
<dbReference type="PANTHER" id="PTHR47561:SF1">
    <property type="entry name" value="POLYSACCHARIDE DEACETYLASE FAMILY PROTEIN (AFU_ORTHOLOGUE AFUA_6G05030)"/>
    <property type="match status" value="1"/>
</dbReference>
<dbReference type="PROSITE" id="PS51677">
    <property type="entry name" value="NODB"/>
    <property type="match status" value="1"/>
</dbReference>
<dbReference type="InterPro" id="IPR022560">
    <property type="entry name" value="DUF3473"/>
</dbReference>
<dbReference type="KEGG" id="noc:Noc_1981"/>
<dbReference type="PANTHER" id="PTHR47561">
    <property type="entry name" value="POLYSACCHARIDE DEACETYLASE FAMILY PROTEIN (AFU_ORTHOLOGUE AFUA_6G05030)"/>
    <property type="match status" value="1"/>
</dbReference>
<dbReference type="InterPro" id="IPR002509">
    <property type="entry name" value="NODB_dom"/>
</dbReference>
<dbReference type="EMBL" id="CP000127">
    <property type="protein sequence ID" value="ABA58443.1"/>
    <property type="molecule type" value="Genomic_DNA"/>
</dbReference>
<reference evidence="3" key="1">
    <citation type="journal article" date="2006" name="Appl. Environ. Microbiol.">
        <title>Complete genome sequence of the marine, chemolithoautotrophic, ammonia-oxidizing bacterium Nitrosococcus oceani ATCC 19707.</title>
        <authorList>
            <person name="Klotz M.G."/>
            <person name="Arp D.J."/>
            <person name="Chain P.S.G."/>
            <person name="El-Sheikh A.F."/>
            <person name="Hauser L.J."/>
            <person name="Hommes N.G."/>
            <person name="Larimer F.W."/>
            <person name="Malfatti S.A."/>
            <person name="Norton J.M."/>
            <person name="Poret-Peterson A.T."/>
            <person name="Vergez L.M."/>
            <person name="Ward B.B."/>
        </authorList>
    </citation>
    <scope>NUCLEOTIDE SEQUENCE [LARGE SCALE GENOMIC DNA]</scope>
    <source>
        <strain evidence="3">ATCC 19707 / BCRC 17464 / NCIMB 11848 / C-107</strain>
    </source>
</reference>
<dbReference type="eggNOG" id="COG0726">
    <property type="taxonomic scope" value="Bacteria"/>
</dbReference>
<dbReference type="Pfam" id="PF01522">
    <property type="entry name" value="Polysacc_deac_1"/>
    <property type="match status" value="1"/>
</dbReference>
<proteinExistence type="predicted"/>
<dbReference type="InterPro" id="IPR011330">
    <property type="entry name" value="Glyco_hydro/deAcase_b/a-brl"/>
</dbReference>
<dbReference type="GO" id="GO:0016810">
    <property type="term" value="F:hydrolase activity, acting on carbon-nitrogen (but not peptide) bonds"/>
    <property type="evidence" value="ECO:0007669"/>
    <property type="project" value="InterPro"/>
</dbReference>
<accession>Q3J9Q3</accession>
<evidence type="ECO:0000313" key="3">
    <source>
        <dbReference type="Proteomes" id="UP000006838"/>
    </source>
</evidence>
<dbReference type="HOGENOM" id="CLU_066872_0_0_6"/>
<name>Q3J9Q3_NITOC</name>
<dbReference type="STRING" id="323261.Noc_1981"/>
<dbReference type="InParanoid" id="Q3J9Q3"/>
<feature type="domain" description="NodB homology" evidence="1">
    <location>
        <begin position="22"/>
        <end position="283"/>
    </location>
</feature>
<dbReference type="SUPFAM" id="SSF88713">
    <property type="entry name" value="Glycoside hydrolase/deacetylase"/>
    <property type="match status" value="1"/>
</dbReference>
<dbReference type="AlphaFoldDB" id="Q3J9Q3"/>